<evidence type="ECO:0000256" key="7">
    <source>
        <dbReference type="ARBA" id="ARBA00022763"/>
    </source>
</evidence>
<reference evidence="19" key="1">
    <citation type="submission" date="2017-02" db="UniProtKB">
        <authorList>
            <consortium name="WormBaseParasite"/>
        </authorList>
    </citation>
    <scope>IDENTIFICATION</scope>
</reference>
<evidence type="ECO:0000256" key="12">
    <source>
        <dbReference type="ARBA" id="ARBA00023242"/>
    </source>
</evidence>
<dbReference type="OrthoDB" id="18797at2759"/>
<comment type="subcellular location">
    <subcellularLocation>
        <location evidence="3">Chromosome</location>
    </subcellularLocation>
    <subcellularLocation>
        <location evidence="2">Nucleus</location>
    </subcellularLocation>
</comment>
<reference evidence="17 18" key="2">
    <citation type="submission" date="2018-10" db="EMBL/GenBank/DDBJ databases">
        <authorList>
            <consortium name="Pathogen Informatics"/>
        </authorList>
    </citation>
    <scope>NUCLEOTIDE SEQUENCE [LARGE SCALE GENOMIC DNA]</scope>
</reference>
<evidence type="ECO:0000256" key="9">
    <source>
        <dbReference type="ARBA" id="ARBA00022833"/>
    </source>
</evidence>
<dbReference type="GO" id="GO:0006302">
    <property type="term" value="P:double-strand break repair"/>
    <property type="evidence" value="ECO:0007669"/>
    <property type="project" value="InterPro"/>
</dbReference>
<evidence type="ECO:0000256" key="10">
    <source>
        <dbReference type="ARBA" id="ARBA00023054"/>
    </source>
</evidence>
<sequence length="1302" mass="149840">MSLLDTIEIQGVRSIGIGPHNAAVVEFLSPLTIICGPNGSGKTTIIESLKYATTGELPTGKMPIFIHDHRLAGRTRVDASIKLKFKDVRGQSCTITRRMTSRAEGSKGKVTTRSEESTIAVEDDLGNSKSLSSKVVDTKKEVINLLGVPAAILEYVVFCHQEESTWPLDEPKKLKERFDEIFQVTSYVKSIDSLKKIQKQNQAELQTLGATLPLLRQQLINKMELDTKSTNLKLTIGDSERQIRENEIKIEELRTKLDKAKEDVLKAEEAQRECVRDLDGGLVLECDILENSQKEMNWLKEQVDALTVPDYQGTVTELEQEVELHESVAASEENKRYERDRKLCEERLNTLVHETKILTKEKERLQEEVANLKALELMHMKTCEEENEFVNELSCNFQLPREGIEEELTKMLMSDRLELSTLQESFKEKQRSSQNEVDRLKARLAVIDNDVGKKLKNISVLKAESDKLEAEMKETKESLEQSEELGKKIADTEKELEKYPSHNSLQEEIDQLRKKRDDISLKISEVQEGCRKSEVTANTRELLNKKKEENLSLADQLDTLIQKHETGIADFFSGGKPDFPIKYSVSVAVKKVGKDVAAVEQEHLKLEQEKNELISNIQHFSNRIEQLSDDIYSYKSRIEKVVPFGDSVETRLGEVNTLLTKTRRDLGLIDGSRYLYEKWETEAKERKCCPLCERKYATVEEANELALNVSRRRQELPVEIKKLQRRISEHEELQKELIEVAPYAKLLKDTEEQKLRLKDELESAQGKATDAEEKVKLSLEKKINLKEKQSLILSLQADASLMDSLWEQQKNLRKEISKLATELEGEEQFKSLPELQEELNDLNNDHKRIVADIDGLQAKTAGRNRVADQLTRLRELSLSIAKKAMSIEAGKRELAEKRTDLRNEEEEVNKLREEKPNIVEELKVKVANSEKLMEENKAEEKRLAVHISEVENSFTTMRNKLKESQISAEVLMQKQCSFSELVQKIQKKEEESRILSAKLDTVNTQQERGRRLKEQLRKIRFREKISLLSDHIEKVSWKGRPIMDLRRVVSQIEKQYGDLMCSVEKRKGEIKQKKVQLDEITEKLDSKDVCKSEEVYKRNVITKCVTEKVIEDLSLYTRVLDESVVRFHMEKMEEINEVLEQLWNQVYRGDDIEKIQIKSENASENEKRKSYNYRVVMTIDGSEIDMPGRCSAGQKMLASILIRIALSDVFCDKCSIIALDEPTTNLDVLKVENLGETLAQIIEARCNMSKKNFQLIVITHDDRFVEHLRQRCRPEWVYALSKDTTGLSKVKRHRNLQDAGMQ</sequence>
<comment type="cofactor">
    <cofactor evidence="1">
        <name>Zn(2+)</name>
        <dbReference type="ChEBI" id="CHEBI:29105"/>
    </cofactor>
</comment>
<feature type="coiled-coil region" evidence="14">
    <location>
        <begin position="315"/>
        <end position="378"/>
    </location>
</feature>
<protein>
    <submittedName>
        <fullName evidence="19">AAA_23 domain-containing protein</fullName>
    </submittedName>
</protein>
<dbReference type="Proteomes" id="UP000274131">
    <property type="component" value="Unassembled WGS sequence"/>
</dbReference>
<keyword evidence="18" id="KW-1185">Reference proteome</keyword>
<evidence type="ECO:0000256" key="13">
    <source>
        <dbReference type="ARBA" id="ARBA00049360"/>
    </source>
</evidence>
<dbReference type="STRING" id="51028.A0A0N4VJX1"/>
<evidence type="ECO:0000256" key="11">
    <source>
        <dbReference type="ARBA" id="ARBA00023204"/>
    </source>
</evidence>
<organism evidence="19">
    <name type="scientific">Enterobius vermicularis</name>
    <name type="common">Human pinworm</name>
    <dbReference type="NCBI Taxonomy" id="51028"/>
    <lineage>
        <taxon>Eukaryota</taxon>
        <taxon>Metazoa</taxon>
        <taxon>Ecdysozoa</taxon>
        <taxon>Nematoda</taxon>
        <taxon>Chromadorea</taxon>
        <taxon>Rhabditida</taxon>
        <taxon>Spirurina</taxon>
        <taxon>Oxyuridomorpha</taxon>
        <taxon>Oxyuroidea</taxon>
        <taxon>Oxyuridae</taxon>
        <taxon>Enterobius</taxon>
    </lineage>
</organism>
<gene>
    <name evidence="17" type="ORF">EVEC_LOCUS10467</name>
</gene>
<keyword evidence="5" id="KW-0158">Chromosome</keyword>
<dbReference type="GO" id="GO:0043047">
    <property type="term" value="F:single-stranded telomeric DNA binding"/>
    <property type="evidence" value="ECO:0007669"/>
    <property type="project" value="TreeGrafter"/>
</dbReference>
<feature type="coiled-coil region" evidence="14">
    <location>
        <begin position="832"/>
        <end position="859"/>
    </location>
</feature>
<feature type="compositionally biased region" description="Basic and acidic residues" evidence="15">
    <location>
        <begin position="104"/>
        <end position="116"/>
    </location>
</feature>
<dbReference type="WBParaSite" id="EVEC_0001114201-mRNA-1">
    <property type="protein sequence ID" value="EVEC_0001114201-mRNA-1"/>
    <property type="gene ID" value="EVEC_0001114201"/>
</dbReference>
<dbReference type="GO" id="GO:0000794">
    <property type="term" value="C:condensed nuclear chromosome"/>
    <property type="evidence" value="ECO:0007669"/>
    <property type="project" value="TreeGrafter"/>
</dbReference>
<comment type="catalytic activity">
    <reaction evidence="13">
        <text>ATP + H2O = ADP + phosphate + H(+)</text>
        <dbReference type="Rhea" id="RHEA:13065"/>
        <dbReference type="ChEBI" id="CHEBI:15377"/>
        <dbReference type="ChEBI" id="CHEBI:15378"/>
        <dbReference type="ChEBI" id="CHEBI:30616"/>
        <dbReference type="ChEBI" id="CHEBI:43474"/>
        <dbReference type="ChEBI" id="CHEBI:456216"/>
    </reaction>
</comment>
<keyword evidence="11" id="KW-0234">DNA repair</keyword>
<dbReference type="PANTHER" id="PTHR18867:SF12">
    <property type="entry name" value="DNA REPAIR PROTEIN RAD50"/>
    <property type="match status" value="1"/>
</dbReference>
<feature type="coiled-coil region" evidence="14">
    <location>
        <begin position="423"/>
        <end position="563"/>
    </location>
</feature>
<dbReference type="GO" id="GO:0016887">
    <property type="term" value="F:ATP hydrolysis activity"/>
    <property type="evidence" value="ECO:0007669"/>
    <property type="project" value="InterPro"/>
</dbReference>
<keyword evidence="9" id="KW-0862">Zinc</keyword>
<evidence type="ECO:0000313" key="19">
    <source>
        <dbReference type="WBParaSite" id="EVEC_0001114201-mRNA-1"/>
    </source>
</evidence>
<dbReference type="SUPFAM" id="SSF52540">
    <property type="entry name" value="P-loop containing nucleoside triphosphate hydrolases"/>
    <property type="match status" value="1"/>
</dbReference>
<dbReference type="InterPro" id="IPR027417">
    <property type="entry name" value="P-loop_NTPase"/>
</dbReference>
<keyword evidence="7" id="KW-0227">DNA damage</keyword>
<dbReference type="GO" id="GO:0007004">
    <property type="term" value="P:telomere maintenance via telomerase"/>
    <property type="evidence" value="ECO:0007669"/>
    <property type="project" value="TreeGrafter"/>
</dbReference>
<feature type="domain" description="Rad50/SbcC-type AAA" evidence="16">
    <location>
        <begin position="7"/>
        <end position="263"/>
    </location>
</feature>
<proteinExistence type="inferred from homology"/>
<evidence type="ECO:0000313" key="18">
    <source>
        <dbReference type="Proteomes" id="UP000274131"/>
    </source>
</evidence>
<evidence type="ECO:0000256" key="8">
    <source>
        <dbReference type="ARBA" id="ARBA00022801"/>
    </source>
</evidence>
<keyword evidence="6" id="KW-0479">Metal-binding</keyword>
<dbReference type="InterPro" id="IPR038729">
    <property type="entry name" value="Rad50/SbcC_AAA"/>
</dbReference>
<evidence type="ECO:0000259" key="16">
    <source>
        <dbReference type="Pfam" id="PF13476"/>
    </source>
</evidence>
<dbReference type="EMBL" id="UXUI01010876">
    <property type="protein sequence ID" value="VDD95716.1"/>
    <property type="molecule type" value="Genomic_DNA"/>
</dbReference>
<feature type="coiled-coil region" evidence="14">
    <location>
        <begin position="236"/>
        <end position="270"/>
    </location>
</feature>
<evidence type="ECO:0000256" key="14">
    <source>
        <dbReference type="SAM" id="Coils"/>
    </source>
</evidence>
<feature type="coiled-coil region" evidence="14">
    <location>
        <begin position="589"/>
        <end position="630"/>
    </location>
</feature>
<keyword evidence="8" id="KW-0378">Hydrolase</keyword>
<accession>A0A0N4VJX1</accession>
<evidence type="ECO:0000256" key="1">
    <source>
        <dbReference type="ARBA" id="ARBA00001947"/>
    </source>
</evidence>
<dbReference type="Gene3D" id="3.40.50.300">
    <property type="entry name" value="P-loop containing nucleotide triphosphate hydrolases"/>
    <property type="match status" value="2"/>
</dbReference>
<keyword evidence="10 14" id="KW-0175">Coiled coil</keyword>
<dbReference type="GO" id="GO:0030870">
    <property type="term" value="C:Mre11 complex"/>
    <property type="evidence" value="ECO:0007669"/>
    <property type="project" value="InterPro"/>
</dbReference>
<feature type="coiled-coil region" evidence="14">
    <location>
        <begin position="887"/>
        <end position="939"/>
    </location>
</feature>
<evidence type="ECO:0000256" key="4">
    <source>
        <dbReference type="ARBA" id="ARBA00009439"/>
    </source>
</evidence>
<dbReference type="GO" id="GO:0070192">
    <property type="term" value="P:chromosome organization involved in meiotic cell cycle"/>
    <property type="evidence" value="ECO:0007669"/>
    <property type="project" value="TreeGrafter"/>
</dbReference>
<evidence type="ECO:0000256" key="15">
    <source>
        <dbReference type="SAM" id="MobiDB-lite"/>
    </source>
</evidence>
<evidence type="ECO:0000256" key="2">
    <source>
        <dbReference type="ARBA" id="ARBA00004123"/>
    </source>
</evidence>
<evidence type="ECO:0000313" key="17">
    <source>
        <dbReference type="EMBL" id="VDD95716.1"/>
    </source>
</evidence>
<dbReference type="NCBIfam" id="TIGR00606">
    <property type="entry name" value="rad50"/>
    <property type="match status" value="1"/>
</dbReference>
<evidence type="ECO:0000256" key="6">
    <source>
        <dbReference type="ARBA" id="ARBA00022723"/>
    </source>
</evidence>
<feature type="coiled-coil region" evidence="14">
    <location>
        <begin position="713"/>
        <end position="788"/>
    </location>
</feature>
<dbReference type="GO" id="GO:0051880">
    <property type="term" value="F:G-quadruplex DNA binding"/>
    <property type="evidence" value="ECO:0007669"/>
    <property type="project" value="TreeGrafter"/>
</dbReference>
<dbReference type="GO" id="GO:0046872">
    <property type="term" value="F:metal ion binding"/>
    <property type="evidence" value="ECO:0007669"/>
    <property type="project" value="UniProtKB-KW"/>
</dbReference>
<feature type="region of interest" description="Disordered" evidence="15">
    <location>
        <begin position="99"/>
        <end position="118"/>
    </location>
</feature>
<evidence type="ECO:0000256" key="5">
    <source>
        <dbReference type="ARBA" id="ARBA00022454"/>
    </source>
</evidence>
<dbReference type="GO" id="GO:0003691">
    <property type="term" value="F:double-stranded telomeric DNA binding"/>
    <property type="evidence" value="ECO:0007669"/>
    <property type="project" value="TreeGrafter"/>
</dbReference>
<dbReference type="InterPro" id="IPR004584">
    <property type="entry name" value="Rad50_eukaryotes"/>
</dbReference>
<dbReference type="PANTHER" id="PTHR18867">
    <property type="entry name" value="RAD50"/>
    <property type="match status" value="1"/>
</dbReference>
<dbReference type="GO" id="GO:0000722">
    <property type="term" value="P:telomere maintenance via recombination"/>
    <property type="evidence" value="ECO:0007669"/>
    <property type="project" value="TreeGrafter"/>
</dbReference>
<name>A0A0N4VJX1_ENTVE</name>
<keyword evidence="12" id="KW-0539">Nucleus</keyword>
<dbReference type="Pfam" id="PF13476">
    <property type="entry name" value="AAA_23"/>
    <property type="match status" value="1"/>
</dbReference>
<comment type="similarity">
    <text evidence="4">Belongs to the SMC family. RAD50 subfamily.</text>
</comment>
<evidence type="ECO:0000256" key="3">
    <source>
        <dbReference type="ARBA" id="ARBA00004286"/>
    </source>
</evidence>